<evidence type="ECO:0000313" key="11">
    <source>
        <dbReference type="Proteomes" id="UP000289411"/>
    </source>
</evidence>
<evidence type="ECO:0000313" key="10">
    <source>
        <dbReference type="EMBL" id="RYB06697.1"/>
    </source>
</evidence>
<feature type="transmembrane region" description="Helical" evidence="7">
    <location>
        <begin position="92"/>
        <end position="113"/>
    </location>
</feature>
<evidence type="ECO:0000256" key="3">
    <source>
        <dbReference type="ARBA" id="ARBA00022475"/>
    </source>
</evidence>
<evidence type="ECO:0000256" key="7">
    <source>
        <dbReference type="RuleBase" id="RU363032"/>
    </source>
</evidence>
<keyword evidence="3" id="KW-1003">Cell membrane</keyword>
<keyword evidence="2 7" id="KW-0813">Transport</keyword>
<comment type="similarity">
    <text evidence="7">Belongs to the binding-protein-dependent transport system permease family.</text>
</comment>
<dbReference type="AlphaFoldDB" id="A0A4V1RJ23"/>
<organism evidence="10 11">
    <name type="scientific">Lichenibacterium ramalinae</name>
    <dbReference type="NCBI Taxonomy" id="2316527"/>
    <lineage>
        <taxon>Bacteria</taxon>
        <taxon>Pseudomonadati</taxon>
        <taxon>Pseudomonadota</taxon>
        <taxon>Alphaproteobacteria</taxon>
        <taxon>Hyphomicrobiales</taxon>
        <taxon>Lichenihabitantaceae</taxon>
        <taxon>Lichenibacterium</taxon>
    </lineage>
</organism>
<evidence type="ECO:0000256" key="5">
    <source>
        <dbReference type="ARBA" id="ARBA00022989"/>
    </source>
</evidence>
<evidence type="ECO:0000256" key="2">
    <source>
        <dbReference type="ARBA" id="ARBA00022448"/>
    </source>
</evidence>
<dbReference type="PROSITE" id="PS50928">
    <property type="entry name" value="ABC_TM1"/>
    <property type="match status" value="1"/>
</dbReference>
<sequence>MAEALRSAARAPGRPSGARRPAPRPAAGGALPLSAPALVLLLLFVILPTLAVFGLSLTDYQLGDDALVFVGLDNYRDLLGDAGFRGSLRNTMVYAALVTPASVLIGLGLALLIEAETRGRALFRTLFFLPVVSLIVAMATVWQYLLHPTIGPVDQLLRLVGLPGPNWLGSSDTVLASLALIGVWQSVGYNMVLFLAGLTAIPRDLYAAAAVDGAASGWQRFRLVTWPMLGPTTLFVVTISIINAVKVFETVQTLTEGGPNRASEVLLFTIYREGFVYLRVGAASAMTVVFLLLLVGLMLLQYRIQDRRTHYA</sequence>
<keyword evidence="6 7" id="KW-0472">Membrane</keyword>
<keyword evidence="4 7" id="KW-0812">Transmembrane</keyword>
<feature type="transmembrane region" description="Helical" evidence="7">
    <location>
        <begin position="174"/>
        <end position="202"/>
    </location>
</feature>
<dbReference type="InterPro" id="IPR000515">
    <property type="entry name" value="MetI-like"/>
</dbReference>
<feature type="region of interest" description="Disordered" evidence="8">
    <location>
        <begin position="1"/>
        <end position="25"/>
    </location>
</feature>
<gene>
    <name evidence="10" type="ORF">D3272_05045</name>
</gene>
<evidence type="ECO:0000256" key="8">
    <source>
        <dbReference type="SAM" id="MobiDB-lite"/>
    </source>
</evidence>
<comment type="caution">
    <text evidence="10">The sequence shown here is derived from an EMBL/GenBank/DDBJ whole genome shotgun (WGS) entry which is preliminary data.</text>
</comment>
<evidence type="ECO:0000256" key="6">
    <source>
        <dbReference type="ARBA" id="ARBA00023136"/>
    </source>
</evidence>
<dbReference type="EMBL" id="QYBC01000003">
    <property type="protein sequence ID" value="RYB06697.1"/>
    <property type="molecule type" value="Genomic_DNA"/>
</dbReference>
<feature type="transmembrane region" description="Helical" evidence="7">
    <location>
        <begin position="125"/>
        <end position="145"/>
    </location>
</feature>
<evidence type="ECO:0000256" key="1">
    <source>
        <dbReference type="ARBA" id="ARBA00004651"/>
    </source>
</evidence>
<dbReference type="Proteomes" id="UP000289411">
    <property type="component" value="Unassembled WGS sequence"/>
</dbReference>
<feature type="transmembrane region" description="Helical" evidence="7">
    <location>
        <begin position="223"/>
        <end position="245"/>
    </location>
</feature>
<keyword evidence="11" id="KW-1185">Reference proteome</keyword>
<dbReference type="GO" id="GO:0055085">
    <property type="term" value="P:transmembrane transport"/>
    <property type="evidence" value="ECO:0007669"/>
    <property type="project" value="InterPro"/>
</dbReference>
<name>A0A4V1RJ23_9HYPH</name>
<dbReference type="SUPFAM" id="SSF161098">
    <property type="entry name" value="MetI-like"/>
    <property type="match status" value="1"/>
</dbReference>
<dbReference type="RefSeq" id="WP_129218052.1">
    <property type="nucleotide sequence ID" value="NZ_QYBC01000003.1"/>
</dbReference>
<evidence type="ECO:0000256" key="4">
    <source>
        <dbReference type="ARBA" id="ARBA00022692"/>
    </source>
</evidence>
<feature type="transmembrane region" description="Helical" evidence="7">
    <location>
        <begin position="276"/>
        <end position="300"/>
    </location>
</feature>
<dbReference type="OrthoDB" id="7939379at2"/>
<accession>A0A4V1RJ23</accession>
<evidence type="ECO:0000259" key="9">
    <source>
        <dbReference type="PROSITE" id="PS50928"/>
    </source>
</evidence>
<reference evidence="10 11" key="1">
    <citation type="submission" date="2018-09" db="EMBL/GenBank/DDBJ databases">
        <authorList>
            <person name="Grouzdev D.S."/>
            <person name="Krutkina M.S."/>
        </authorList>
    </citation>
    <scope>NUCLEOTIDE SEQUENCE [LARGE SCALE GENOMIC DNA]</scope>
    <source>
        <strain evidence="10 11">RmlP001</strain>
    </source>
</reference>
<feature type="transmembrane region" description="Helical" evidence="7">
    <location>
        <begin position="29"/>
        <end position="55"/>
    </location>
</feature>
<dbReference type="Gene3D" id="1.10.3720.10">
    <property type="entry name" value="MetI-like"/>
    <property type="match status" value="1"/>
</dbReference>
<keyword evidence="5 7" id="KW-1133">Transmembrane helix</keyword>
<comment type="subcellular location">
    <subcellularLocation>
        <location evidence="1 7">Cell membrane</location>
        <topology evidence="1 7">Multi-pass membrane protein</topology>
    </subcellularLocation>
</comment>
<dbReference type="InterPro" id="IPR051393">
    <property type="entry name" value="ABC_transporter_permease"/>
</dbReference>
<proteinExistence type="inferred from homology"/>
<feature type="domain" description="ABC transmembrane type-1" evidence="9">
    <location>
        <begin position="88"/>
        <end position="301"/>
    </location>
</feature>
<protein>
    <submittedName>
        <fullName evidence="10">Sugar ABC transporter permease</fullName>
    </submittedName>
</protein>
<dbReference type="InterPro" id="IPR035906">
    <property type="entry name" value="MetI-like_sf"/>
</dbReference>
<dbReference type="CDD" id="cd06261">
    <property type="entry name" value="TM_PBP2"/>
    <property type="match status" value="1"/>
</dbReference>
<dbReference type="PANTHER" id="PTHR30193">
    <property type="entry name" value="ABC TRANSPORTER PERMEASE PROTEIN"/>
    <property type="match status" value="1"/>
</dbReference>
<dbReference type="Pfam" id="PF00528">
    <property type="entry name" value="BPD_transp_1"/>
    <property type="match status" value="1"/>
</dbReference>
<reference evidence="10 11" key="2">
    <citation type="submission" date="2019-02" db="EMBL/GenBank/DDBJ databases">
        <title>'Lichenibacterium ramalinii' gen. nov. sp. nov., 'Lichenibacterium minor' gen. nov. sp. nov.</title>
        <authorList>
            <person name="Pankratov T."/>
        </authorList>
    </citation>
    <scope>NUCLEOTIDE SEQUENCE [LARGE SCALE GENOMIC DNA]</scope>
    <source>
        <strain evidence="10 11">RmlP001</strain>
    </source>
</reference>
<dbReference type="PANTHER" id="PTHR30193:SF37">
    <property type="entry name" value="INNER MEMBRANE ABC TRANSPORTER PERMEASE PROTEIN YCJO"/>
    <property type="match status" value="1"/>
</dbReference>
<dbReference type="GO" id="GO:0005886">
    <property type="term" value="C:plasma membrane"/>
    <property type="evidence" value="ECO:0007669"/>
    <property type="project" value="UniProtKB-SubCell"/>
</dbReference>